<sequence>MRRFQSPIIEAEQWNGQDSHLGVRKNNSAVGTVCESCGRPYNECGQYDEPDAKNLIVCKGDYITSEGRVRPKLYFENAYIEIK</sequence>
<reference evidence="1" key="1">
    <citation type="journal article" date="2015" name="Nature">
        <title>Complex archaea that bridge the gap between prokaryotes and eukaryotes.</title>
        <authorList>
            <person name="Spang A."/>
            <person name="Saw J.H."/>
            <person name="Jorgensen S.L."/>
            <person name="Zaremba-Niedzwiedzka K."/>
            <person name="Martijn J."/>
            <person name="Lind A.E."/>
            <person name="van Eijk R."/>
            <person name="Schleper C."/>
            <person name="Guy L."/>
            <person name="Ettema T.J."/>
        </authorList>
    </citation>
    <scope>NUCLEOTIDE SEQUENCE</scope>
</reference>
<dbReference type="AlphaFoldDB" id="A0A0F9DS67"/>
<dbReference type="EMBL" id="LAZR01040336">
    <property type="protein sequence ID" value="KKL14743.1"/>
    <property type="molecule type" value="Genomic_DNA"/>
</dbReference>
<evidence type="ECO:0000313" key="1">
    <source>
        <dbReference type="EMBL" id="KKL14743.1"/>
    </source>
</evidence>
<comment type="caution">
    <text evidence="1">The sequence shown here is derived from an EMBL/GenBank/DDBJ whole genome shotgun (WGS) entry which is preliminary data.</text>
</comment>
<name>A0A0F9DS67_9ZZZZ</name>
<gene>
    <name evidence="1" type="ORF">LCGC14_2512590</name>
</gene>
<protein>
    <submittedName>
        <fullName evidence="1">Uncharacterized protein</fullName>
    </submittedName>
</protein>
<organism evidence="1">
    <name type="scientific">marine sediment metagenome</name>
    <dbReference type="NCBI Taxonomy" id="412755"/>
    <lineage>
        <taxon>unclassified sequences</taxon>
        <taxon>metagenomes</taxon>
        <taxon>ecological metagenomes</taxon>
    </lineage>
</organism>
<accession>A0A0F9DS67</accession>
<proteinExistence type="predicted"/>